<evidence type="ECO:0000256" key="2">
    <source>
        <dbReference type="ARBA" id="ARBA00004754"/>
    </source>
</evidence>
<dbReference type="EC" id="4.1.1.97" evidence="3"/>
<protein>
    <recommendedName>
        <fullName evidence="3">2-oxo-4-hydroxy-4-carboxy-5-ureidoimidazoline decarboxylase</fullName>
        <ecNumber evidence="3">4.1.1.97</ecNumber>
    </recommendedName>
</protein>
<comment type="caution">
    <text evidence="8">The sequence shown here is derived from an EMBL/GenBank/DDBJ whole genome shotgun (WGS) entry which is preliminary data.</text>
</comment>
<evidence type="ECO:0000256" key="1">
    <source>
        <dbReference type="ARBA" id="ARBA00001163"/>
    </source>
</evidence>
<gene>
    <name evidence="8" type="primary">uraD</name>
    <name evidence="8" type="ORF">FEM03_17270</name>
</gene>
<dbReference type="InterPro" id="IPR036778">
    <property type="entry name" value="OHCU_decarboxylase_sf"/>
</dbReference>
<dbReference type="RefSeq" id="WP_138087541.1">
    <property type="nucleotide sequence ID" value="NZ_VAUV01000013.1"/>
</dbReference>
<keyword evidence="9" id="KW-1185">Reference proteome</keyword>
<dbReference type="GO" id="GO:0006144">
    <property type="term" value="P:purine nucleobase metabolic process"/>
    <property type="evidence" value="ECO:0007669"/>
    <property type="project" value="UniProtKB-KW"/>
</dbReference>
<keyword evidence="6 8" id="KW-0456">Lyase</keyword>
<dbReference type="EMBL" id="VAUV01000013">
    <property type="protein sequence ID" value="TLD69398.1"/>
    <property type="molecule type" value="Genomic_DNA"/>
</dbReference>
<evidence type="ECO:0000313" key="9">
    <source>
        <dbReference type="Proteomes" id="UP000306196"/>
    </source>
</evidence>
<comment type="pathway">
    <text evidence="2">Purine metabolism; urate degradation; (S)-allantoin from urate: step 3/3.</text>
</comment>
<keyword evidence="4" id="KW-0659">Purine metabolism</keyword>
<dbReference type="InterPro" id="IPR017580">
    <property type="entry name" value="OHCU_decarboxylase-1"/>
</dbReference>
<evidence type="ECO:0000256" key="3">
    <source>
        <dbReference type="ARBA" id="ARBA00012257"/>
    </source>
</evidence>
<dbReference type="Proteomes" id="UP000306196">
    <property type="component" value="Unassembled WGS sequence"/>
</dbReference>
<name>A0A5R8KAQ8_9BACT</name>
<dbReference type="OrthoDB" id="9800909at2"/>
<evidence type="ECO:0000259" key="7">
    <source>
        <dbReference type="Pfam" id="PF09349"/>
    </source>
</evidence>
<dbReference type="SUPFAM" id="SSF158694">
    <property type="entry name" value="UraD-Like"/>
    <property type="match status" value="1"/>
</dbReference>
<organism evidence="8 9">
    <name type="scientific">Phragmitibacter flavus</name>
    <dbReference type="NCBI Taxonomy" id="2576071"/>
    <lineage>
        <taxon>Bacteria</taxon>
        <taxon>Pseudomonadati</taxon>
        <taxon>Verrucomicrobiota</taxon>
        <taxon>Verrucomicrobiia</taxon>
        <taxon>Verrucomicrobiales</taxon>
        <taxon>Verrucomicrobiaceae</taxon>
        <taxon>Phragmitibacter</taxon>
    </lineage>
</organism>
<dbReference type="UniPathway" id="UPA00394">
    <property type="reaction ID" value="UER00652"/>
</dbReference>
<evidence type="ECO:0000256" key="4">
    <source>
        <dbReference type="ARBA" id="ARBA00022631"/>
    </source>
</evidence>
<evidence type="ECO:0000256" key="6">
    <source>
        <dbReference type="ARBA" id="ARBA00023239"/>
    </source>
</evidence>
<feature type="domain" description="Oxo-4-hydroxy-4-carboxy-5-ureidoimidazoline decarboxylase" evidence="7">
    <location>
        <begin position="24"/>
        <end position="176"/>
    </location>
</feature>
<dbReference type="GO" id="GO:0000255">
    <property type="term" value="P:allantoin metabolic process"/>
    <property type="evidence" value="ECO:0007669"/>
    <property type="project" value="InterPro"/>
</dbReference>
<dbReference type="Gene3D" id="1.10.3330.10">
    <property type="entry name" value="Oxo-4-hydroxy-4-carboxy-5-ureidoimidazoline decarboxylase"/>
    <property type="match status" value="1"/>
</dbReference>
<dbReference type="PANTHER" id="PTHR43466">
    <property type="entry name" value="2-OXO-4-HYDROXY-4-CARBOXY-5-UREIDOIMIDAZOLINE DECARBOXYLASE-RELATED"/>
    <property type="match status" value="1"/>
</dbReference>
<dbReference type="InterPro" id="IPR018020">
    <property type="entry name" value="OHCU_decarboxylase"/>
</dbReference>
<keyword evidence="5" id="KW-0210">Decarboxylase</keyword>
<dbReference type="Pfam" id="PF09349">
    <property type="entry name" value="OHCU_decarbox"/>
    <property type="match status" value="1"/>
</dbReference>
<proteinExistence type="predicted"/>
<dbReference type="GO" id="GO:0051997">
    <property type="term" value="F:2-oxo-4-hydroxy-4-carboxy-5-ureidoimidazoline decarboxylase activity"/>
    <property type="evidence" value="ECO:0007669"/>
    <property type="project" value="UniProtKB-EC"/>
</dbReference>
<dbReference type="NCBIfam" id="TIGR03164">
    <property type="entry name" value="UHCUDC"/>
    <property type="match status" value="1"/>
</dbReference>
<evidence type="ECO:0000256" key="5">
    <source>
        <dbReference type="ARBA" id="ARBA00022793"/>
    </source>
</evidence>
<reference evidence="8 9" key="1">
    <citation type="submission" date="2019-05" db="EMBL/GenBank/DDBJ databases">
        <title>Verrucobacter flavum gen. nov., sp. nov. a new member of the family Verrucomicrobiaceae.</title>
        <authorList>
            <person name="Szuroczki S."/>
            <person name="Abbaszade G."/>
            <person name="Szabo A."/>
            <person name="Felfoldi T."/>
            <person name="Schumann P."/>
            <person name="Boka K."/>
            <person name="Keki Z."/>
            <person name="Toumi M."/>
            <person name="Toth E."/>
        </authorList>
    </citation>
    <scope>NUCLEOTIDE SEQUENCE [LARGE SCALE GENOMIC DNA]</scope>
    <source>
        <strain evidence="8 9">MG-N-17</strain>
    </source>
</reference>
<evidence type="ECO:0000313" key="8">
    <source>
        <dbReference type="EMBL" id="TLD69398.1"/>
    </source>
</evidence>
<dbReference type="GO" id="GO:0019628">
    <property type="term" value="P:urate catabolic process"/>
    <property type="evidence" value="ECO:0007669"/>
    <property type="project" value="UniProtKB-UniPathway"/>
</dbReference>
<dbReference type="AlphaFoldDB" id="A0A5R8KAQ8"/>
<sequence>MPFQSDQISQPWRTTMHTSLNHLNRCPIDEFSFLLRPVFDHSSWVAGAVAARRPFESRVDLLESLCAVVKNLDEEQQLALIREHHDLRSRNGVTAESSRESDEAGLDELDEDEAEVLGEVSQAYKMRFGFPFVICASKHDKKEILESMKTRLNNSREAEIGHALKQIYQIARIRLERVVVEGE</sequence>
<accession>A0A5R8KAQ8</accession>
<comment type="catalytic activity">
    <reaction evidence="1">
        <text>5-hydroxy-2-oxo-4-ureido-2,5-dihydro-1H-imidazole-5-carboxylate + H(+) = (S)-allantoin + CO2</text>
        <dbReference type="Rhea" id="RHEA:26301"/>
        <dbReference type="ChEBI" id="CHEBI:15378"/>
        <dbReference type="ChEBI" id="CHEBI:15678"/>
        <dbReference type="ChEBI" id="CHEBI:16526"/>
        <dbReference type="ChEBI" id="CHEBI:58639"/>
        <dbReference type="EC" id="4.1.1.97"/>
    </reaction>
</comment>
<dbReference type="PANTHER" id="PTHR43466:SF1">
    <property type="entry name" value="2-OXO-4-HYDROXY-4-CARBOXY-5-UREIDOIMIDAZOLINE DECARBOXYLASE-RELATED"/>
    <property type="match status" value="1"/>
</dbReference>